<evidence type="ECO:0000313" key="1">
    <source>
        <dbReference type="EMBL" id="SFR99723.1"/>
    </source>
</evidence>
<dbReference type="InterPro" id="IPR009649">
    <property type="entry name" value="TraU"/>
</dbReference>
<evidence type="ECO:0000313" key="2">
    <source>
        <dbReference type="Proteomes" id="UP000198824"/>
    </source>
</evidence>
<gene>
    <name evidence="1" type="ORF">SAMN05192580_2437</name>
</gene>
<dbReference type="Proteomes" id="UP000198824">
    <property type="component" value="Unassembled WGS sequence"/>
</dbReference>
<proteinExistence type="predicted"/>
<reference evidence="1 2" key="1">
    <citation type="submission" date="2016-10" db="EMBL/GenBank/DDBJ databases">
        <authorList>
            <person name="de Groot N.N."/>
        </authorList>
    </citation>
    <scope>NUCLEOTIDE SEQUENCE [LARGE SCALE GENOMIC DNA]</scope>
    <source>
        <strain evidence="1 2">S5-249</strain>
    </source>
</reference>
<organism evidence="1 2">
    <name type="scientific">Sphingomonas jatrophae</name>
    <dbReference type="NCBI Taxonomy" id="1166337"/>
    <lineage>
        <taxon>Bacteria</taxon>
        <taxon>Pseudomonadati</taxon>
        <taxon>Pseudomonadota</taxon>
        <taxon>Alphaproteobacteria</taxon>
        <taxon>Sphingomonadales</taxon>
        <taxon>Sphingomonadaceae</taxon>
        <taxon>Sphingomonas</taxon>
    </lineage>
</organism>
<keyword evidence="2" id="KW-1185">Reference proteome</keyword>
<dbReference type="NCBIfam" id="NF010297">
    <property type="entry name" value="PRK13737.1"/>
    <property type="match status" value="1"/>
</dbReference>
<dbReference type="AlphaFoldDB" id="A0A1I6L890"/>
<dbReference type="EMBL" id="FOZG01000002">
    <property type="protein sequence ID" value="SFR99723.1"/>
    <property type="molecule type" value="Genomic_DNA"/>
</dbReference>
<dbReference type="STRING" id="1166337.SAMN05192580_2437"/>
<name>A0A1I6L890_9SPHN</name>
<protein>
    <submittedName>
        <fullName evidence="1">Conjugal transfer pilus assembly protein TraU</fullName>
    </submittedName>
</protein>
<dbReference type="Pfam" id="PF06834">
    <property type="entry name" value="TraU"/>
    <property type="match status" value="1"/>
</dbReference>
<sequence>MSALSNREWFAASARRRALVRRRARWVLASLAALVLIVSFVLASPARAEGTPGRCTGRFVNPITDVCWSCMFPMSVGGLNIWPSLAGRPDTDNPALPVCACGLRVGIAMGFWEPVRLADVSMKPWCFVNLGGLKLDPGFDIGFKTIAGPSAIGGKAQNTSGWHVHWYAYPLLYWMEIVADFLCLEQGSIDILYITEVDPLWQDSELTALINPEAVLFANPLALAACAADCVAASARLPTDPLFWCAGCQGTMYPLNGNIGASIGHVQASRLALARFAYKLHRELVAWGTMGSKGLCGSYLMPVMRKQQYRFQATNPNPQTGGRYACAPIGASTTFMSAGQVYPAIGEDMGYLVWRKRNCCVL</sequence>
<accession>A0A1I6L890</accession>